<evidence type="ECO:0000313" key="2">
    <source>
        <dbReference type="Proteomes" id="UP000015106"/>
    </source>
</evidence>
<sequence>MASAGECHAWCSRLGRQRARRSRPRARRATMTSSATNNEVPKCIEDCRGIDYTICGI</sequence>
<dbReference type="Gramene" id="TuG1812G0600002073.01.T02">
    <property type="protein sequence ID" value="TuG1812G0600002073.01.T02"/>
    <property type="gene ID" value="TuG1812G0600002073.01"/>
</dbReference>
<reference evidence="2" key="1">
    <citation type="journal article" date="2013" name="Nature">
        <title>Draft genome of the wheat A-genome progenitor Triticum urartu.</title>
        <authorList>
            <person name="Ling H.Q."/>
            <person name="Zhao S."/>
            <person name="Liu D."/>
            <person name="Wang J."/>
            <person name="Sun H."/>
            <person name="Zhang C."/>
            <person name="Fan H."/>
            <person name="Li D."/>
            <person name="Dong L."/>
            <person name="Tao Y."/>
            <person name="Gao C."/>
            <person name="Wu H."/>
            <person name="Li Y."/>
            <person name="Cui Y."/>
            <person name="Guo X."/>
            <person name="Zheng S."/>
            <person name="Wang B."/>
            <person name="Yu K."/>
            <person name="Liang Q."/>
            <person name="Yang W."/>
            <person name="Lou X."/>
            <person name="Chen J."/>
            <person name="Feng M."/>
            <person name="Jian J."/>
            <person name="Zhang X."/>
            <person name="Luo G."/>
            <person name="Jiang Y."/>
            <person name="Liu J."/>
            <person name="Wang Z."/>
            <person name="Sha Y."/>
            <person name="Zhang B."/>
            <person name="Wu H."/>
            <person name="Tang D."/>
            <person name="Shen Q."/>
            <person name="Xue P."/>
            <person name="Zou S."/>
            <person name="Wang X."/>
            <person name="Liu X."/>
            <person name="Wang F."/>
            <person name="Yang Y."/>
            <person name="An X."/>
            <person name="Dong Z."/>
            <person name="Zhang K."/>
            <person name="Zhang X."/>
            <person name="Luo M.C."/>
            <person name="Dvorak J."/>
            <person name="Tong Y."/>
            <person name="Wang J."/>
            <person name="Yang H."/>
            <person name="Li Z."/>
            <person name="Wang D."/>
            <person name="Zhang A."/>
            <person name="Wang J."/>
        </authorList>
    </citation>
    <scope>NUCLEOTIDE SEQUENCE</scope>
    <source>
        <strain evidence="2">cv. G1812</strain>
    </source>
</reference>
<dbReference type="Proteomes" id="UP000015106">
    <property type="component" value="Chromosome 6"/>
</dbReference>
<proteinExistence type="predicted"/>
<dbReference type="AlphaFoldDB" id="A0A8R7USQ2"/>
<dbReference type="EnsemblPlants" id="TuG1812G0600002073.01.T02">
    <property type="protein sequence ID" value="TuG1812G0600002073.01.T02"/>
    <property type="gene ID" value="TuG1812G0600002073.01"/>
</dbReference>
<accession>A0A8R7USQ2</accession>
<name>A0A8R7USQ2_TRIUA</name>
<protein>
    <submittedName>
        <fullName evidence="1">Uncharacterized protein</fullName>
    </submittedName>
</protein>
<reference evidence="1" key="3">
    <citation type="submission" date="2022-06" db="UniProtKB">
        <authorList>
            <consortium name="EnsemblPlants"/>
        </authorList>
    </citation>
    <scope>IDENTIFICATION</scope>
</reference>
<evidence type="ECO:0000313" key="1">
    <source>
        <dbReference type="EnsemblPlants" id="TuG1812G0600002073.01.T02"/>
    </source>
</evidence>
<organism evidence="1 2">
    <name type="scientific">Triticum urartu</name>
    <name type="common">Red wild einkorn</name>
    <name type="synonym">Crithodium urartu</name>
    <dbReference type="NCBI Taxonomy" id="4572"/>
    <lineage>
        <taxon>Eukaryota</taxon>
        <taxon>Viridiplantae</taxon>
        <taxon>Streptophyta</taxon>
        <taxon>Embryophyta</taxon>
        <taxon>Tracheophyta</taxon>
        <taxon>Spermatophyta</taxon>
        <taxon>Magnoliopsida</taxon>
        <taxon>Liliopsida</taxon>
        <taxon>Poales</taxon>
        <taxon>Poaceae</taxon>
        <taxon>BOP clade</taxon>
        <taxon>Pooideae</taxon>
        <taxon>Triticodae</taxon>
        <taxon>Triticeae</taxon>
        <taxon>Triticinae</taxon>
        <taxon>Triticum</taxon>
    </lineage>
</organism>
<keyword evidence="2" id="KW-1185">Reference proteome</keyword>
<reference evidence="1" key="2">
    <citation type="submission" date="2018-03" db="EMBL/GenBank/DDBJ databases">
        <title>The Triticum urartu genome reveals the dynamic nature of wheat genome evolution.</title>
        <authorList>
            <person name="Ling H."/>
            <person name="Ma B."/>
            <person name="Shi X."/>
            <person name="Liu H."/>
            <person name="Dong L."/>
            <person name="Sun H."/>
            <person name="Cao Y."/>
            <person name="Gao Q."/>
            <person name="Zheng S."/>
            <person name="Li Y."/>
            <person name="Yu Y."/>
            <person name="Du H."/>
            <person name="Qi M."/>
            <person name="Li Y."/>
            <person name="Yu H."/>
            <person name="Cui Y."/>
            <person name="Wang N."/>
            <person name="Chen C."/>
            <person name="Wu H."/>
            <person name="Zhao Y."/>
            <person name="Zhang J."/>
            <person name="Li Y."/>
            <person name="Zhou W."/>
            <person name="Zhang B."/>
            <person name="Hu W."/>
            <person name="Eijk M."/>
            <person name="Tang J."/>
            <person name="Witsenboer H."/>
            <person name="Zhao S."/>
            <person name="Li Z."/>
            <person name="Zhang A."/>
            <person name="Wang D."/>
            <person name="Liang C."/>
        </authorList>
    </citation>
    <scope>NUCLEOTIDE SEQUENCE [LARGE SCALE GENOMIC DNA]</scope>
    <source>
        <strain evidence="1">cv. G1812</strain>
    </source>
</reference>